<feature type="compositionally biased region" description="Pro residues" evidence="1">
    <location>
        <begin position="214"/>
        <end position="228"/>
    </location>
</feature>
<evidence type="ECO:0000313" key="3">
    <source>
        <dbReference type="EMBL" id="GIL92987.1"/>
    </source>
</evidence>
<feature type="compositionally biased region" description="Pro residues" evidence="1">
    <location>
        <begin position="242"/>
        <end position="266"/>
    </location>
</feature>
<feature type="compositionally biased region" description="Pro residues" evidence="1">
    <location>
        <begin position="109"/>
        <end position="129"/>
    </location>
</feature>
<feature type="domain" description="SCP" evidence="2">
    <location>
        <begin position="426"/>
        <end position="574"/>
    </location>
</feature>
<dbReference type="Gene3D" id="3.40.33.10">
    <property type="entry name" value="CAP"/>
    <property type="match status" value="1"/>
</dbReference>
<feature type="compositionally biased region" description="Low complexity" evidence="1">
    <location>
        <begin position="146"/>
        <end position="163"/>
    </location>
</feature>
<keyword evidence="5" id="KW-1185">Reference proteome</keyword>
<dbReference type="GO" id="GO:0005576">
    <property type="term" value="C:extracellular region"/>
    <property type="evidence" value="ECO:0007669"/>
    <property type="project" value="InterPro"/>
</dbReference>
<feature type="compositionally biased region" description="Low complexity" evidence="1">
    <location>
        <begin position="273"/>
        <end position="287"/>
    </location>
</feature>
<evidence type="ECO:0000313" key="4">
    <source>
        <dbReference type="EMBL" id="GIM12036.1"/>
    </source>
</evidence>
<comment type="caution">
    <text evidence="3">The sequence shown here is derived from an EMBL/GenBank/DDBJ whole genome shotgun (WGS) entry which is preliminary data.</text>
</comment>
<feature type="compositionally biased region" description="Pro residues" evidence="1">
    <location>
        <begin position="317"/>
        <end position="359"/>
    </location>
</feature>
<proteinExistence type="predicted"/>
<dbReference type="InterPro" id="IPR018244">
    <property type="entry name" value="Allrgn_V5/Tpx1_CS"/>
</dbReference>
<dbReference type="Proteomes" id="UP000722791">
    <property type="component" value="Unassembled WGS sequence"/>
</dbReference>
<organism evidence="3 5">
    <name type="scientific">Volvox reticuliferus</name>
    <dbReference type="NCBI Taxonomy" id="1737510"/>
    <lineage>
        <taxon>Eukaryota</taxon>
        <taxon>Viridiplantae</taxon>
        <taxon>Chlorophyta</taxon>
        <taxon>core chlorophytes</taxon>
        <taxon>Chlorophyceae</taxon>
        <taxon>CS clade</taxon>
        <taxon>Chlamydomonadales</taxon>
        <taxon>Volvocaceae</taxon>
        <taxon>Volvox</taxon>
    </lineage>
</organism>
<dbReference type="SUPFAM" id="SSF55797">
    <property type="entry name" value="PR-1-like"/>
    <property type="match status" value="1"/>
</dbReference>
<dbReference type="PRINTS" id="PR00837">
    <property type="entry name" value="V5TPXLIKE"/>
</dbReference>
<feature type="compositionally biased region" description="Low complexity" evidence="1">
    <location>
        <begin position="83"/>
        <end position="95"/>
    </location>
</feature>
<accession>A0A8J4D4Z4</accession>
<dbReference type="PROSITE" id="PS01009">
    <property type="entry name" value="CRISP_1"/>
    <property type="match status" value="1"/>
</dbReference>
<feature type="compositionally biased region" description="Pro residues" evidence="1">
    <location>
        <begin position="70"/>
        <end position="82"/>
    </location>
</feature>
<dbReference type="AlphaFoldDB" id="A0A8J4D4Z4"/>
<dbReference type="InterPro" id="IPR035940">
    <property type="entry name" value="CAP_sf"/>
</dbReference>
<dbReference type="EMBL" id="BNCP01000086">
    <property type="protein sequence ID" value="GIL92987.1"/>
    <property type="molecule type" value="Genomic_DNA"/>
</dbReference>
<feature type="compositionally biased region" description="Pro residues" evidence="1">
    <location>
        <begin position="164"/>
        <end position="207"/>
    </location>
</feature>
<dbReference type="EMBL" id="BNCQ01000041">
    <property type="protein sequence ID" value="GIM12036.1"/>
    <property type="molecule type" value="Genomic_DNA"/>
</dbReference>
<feature type="compositionally biased region" description="Low complexity" evidence="1">
    <location>
        <begin position="400"/>
        <end position="411"/>
    </location>
</feature>
<dbReference type="Proteomes" id="UP000747110">
    <property type="component" value="Unassembled WGS sequence"/>
</dbReference>
<gene>
    <name evidence="3" type="ORF">Vretifemale_20461</name>
    <name evidence="4" type="ORF">Vretimale_15487</name>
</gene>
<dbReference type="InterPro" id="IPR014044">
    <property type="entry name" value="CAP_dom"/>
</dbReference>
<dbReference type="OrthoDB" id="337038at2759"/>
<evidence type="ECO:0000313" key="5">
    <source>
        <dbReference type="Proteomes" id="UP000747110"/>
    </source>
</evidence>
<dbReference type="PANTHER" id="PTHR10334">
    <property type="entry name" value="CYSTEINE-RICH SECRETORY PROTEIN-RELATED"/>
    <property type="match status" value="1"/>
</dbReference>
<dbReference type="CDD" id="cd05382">
    <property type="entry name" value="CAP_GAPR1-like"/>
    <property type="match status" value="1"/>
</dbReference>
<dbReference type="Pfam" id="PF00188">
    <property type="entry name" value="CAP"/>
    <property type="match status" value="1"/>
</dbReference>
<dbReference type="InterPro" id="IPR034113">
    <property type="entry name" value="SCP_GAPR1-like"/>
</dbReference>
<feature type="region of interest" description="Disordered" evidence="1">
    <location>
        <begin position="46"/>
        <end position="425"/>
    </location>
</feature>
<dbReference type="SMART" id="SM00198">
    <property type="entry name" value="SCP"/>
    <property type="match status" value="1"/>
</dbReference>
<reference evidence="3" key="1">
    <citation type="journal article" date="2021" name="Proc. Natl. Acad. Sci. U.S.A.">
        <title>Three genomes in the algal genus Volvox reveal the fate of a haploid sex-determining region after a transition to homothallism.</title>
        <authorList>
            <person name="Yamamoto K."/>
            <person name="Hamaji T."/>
            <person name="Kawai-Toyooka H."/>
            <person name="Matsuzaki R."/>
            <person name="Takahashi F."/>
            <person name="Nishimura Y."/>
            <person name="Kawachi M."/>
            <person name="Noguchi H."/>
            <person name="Minakuchi Y."/>
            <person name="Umen J.G."/>
            <person name="Toyoda A."/>
            <person name="Nozaki H."/>
        </authorList>
    </citation>
    <scope>NUCLEOTIDE SEQUENCE</scope>
    <source>
        <strain evidence="4">NIES-3785</strain>
        <strain evidence="3">NIES-3786</strain>
    </source>
</reference>
<evidence type="ECO:0000259" key="2">
    <source>
        <dbReference type="SMART" id="SM00198"/>
    </source>
</evidence>
<protein>
    <recommendedName>
        <fullName evidence="2">SCP domain-containing protein</fullName>
    </recommendedName>
</protein>
<sequence>MMFDESSSVTIIGRRMTCVSYFIVLSILLMNYRRTMAAEAPKLLFSRRPSPFPSKAMSVSTRPGPRKPSPRQPLPPPPPIKPLPSSLKPSLLLVSPVPPLPAVSRKHPSPNPSNAPDPKPPPVPPPSPPASHQFRFPTLPAKHTYRSPSAPRSVPPSASISTPRPLPRPLPSSASPFPPAVPGSKPSPSPPKTYSPNPGPFNRPPPLTSRSPSVRPPSSSPNQNPPCTRPRATAPLFRLPRPASPCPPAPSPPKRWSPLPPQPRPLPTRTNQPSLRLPSRFSPSPLSSSPPMPFSRPFSERPRSPPPPSSIHVLSRPTPPSSPPPPPPTSPRPPPTSPRPPPPSPPPSPLSNRAPPPAREPFVGSTLHQLPFPPTTAQPRAWPASMKDQPVQLPSRRRSPSSLPALPPTSAFSEDDVDSLPGGNCPDAPAVLDLTNTYRARHQAPPLTWNEQLARDSTAYAKVLAANNCQLRHMTYGENLMQETSYPKPDMSCLSAIQGWYSEVFMYDFNSRYPFTENWPRKTGHFSQLVWKSSSKVGCGAAVASLDVTLFGRVYAGGCKVIVCRYLEYGNVASDFDFIKNVRPNVSAILI</sequence>
<name>A0A8J4D4Z4_9CHLO</name>
<evidence type="ECO:0000256" key="1">
    <source>
        <dbReference type="SAM" id="MobiDB-lite"/>
    </source>
</evidence>
<dbReference type="InterPro" id="IPR001283">
    <property type="entry name" value="CRISP-related"/>
</dbReference>